<dbReference type="RefSeq" id="WP_280178988.1">
    <property type="nucleotide sequence ID" value="NZ_CABFPH010000102.1"/>
</dbReference>
<dbReference type="Proteomes" id="UP000410984">
    <property type="component" value="Unassembled WGS sequence"/>
</dbReference>
<evidence type="ECO:0000313" key="3">
    <source>
        <dbReference type="Proteomes" id="UP000410984"/>
    </source>
</evidence>
<organism evidence="2 3">
    <name type="scientific">Methylobacterium symbioticum</name>
    <dbReference type="NCBI Taxonomy" id="2584084"/>
    <lineage>
        <taxon>Bacteria</taxon>
        <taxon>Pseudomonadati</taxon>
        <taxon>Pseudomonadota</taxon>
        <taxon>Alphaproteobacteria</taxon>
        <taxon>Hyphomicrobiales</taxon>
        <taxon>Methylobacteriaceae</taxon>
        <taxon>Methylobacterium</taxon>
    </lineage>
</organism>
<dbReference type="AlphaFoldDB" id="A0A509EIV7"/>
<name>A0A509EIV7_9HYPH</name>
<keyword evidence="3" id="KW-1185">Reference proteome</keyword>
<protein>
    <submittedName>
        <fullName evidence="2">Uncharacterized protein</fullName>
    </submittedName>
</protein>
<keyword evidence="1" id="KW-0472">Membrane</keyword>
<accession>A0A509EIV7</accession>
<keyword evidence="1" id="KW-1133">Transmembrane helix</keyword>
<dbReference type="EMBL" id="CABFPH010000102">
    <property type="protein sequence ID" value="VUD74100.1"/>
    <property type="molecule type" value="Genomic_DNA"/>
</dbReference>
<gene>
    <name evidence="2" type="ORF">MET9862_04725</name>
</gene>
<reference evidence="2 3" key="1">
    <citation type="submission" date="2019-06" db="EMBL/GenBank/DDBJ databases">
        <authorList>
            <person name="Rodrigo-Torres L."/>
            <person name="Arahal R. D."/>
            <person name="Lucena T."/>
        </authorList>
    </citation>
    <scope>NUCLEOTIDE SEQUENCE [LARGE SCALE GENOMIC DNA]</scope>
    <source>
        <strain evidence="2 3">SB0023/3</strain>
    </source>
</reference>
<proteinExistence type="predicted"/>
<feature type="transmembrane region" description="Helical" evidence="1">
    <location>
        <begin position="24"/>
        <end position="41"/>
    </location>
</feature>
<evidence type="ECO:0000256" key="1">
    <source>
        <dbReference type="SAM" id="Phobius"/>
    </source>
</evidence>
<keyword evidence="1" id="KW-0812">Transmembrane</keyword>
<sequence>MKGIRLPSPDQTEASGDDPQQVEVAITIMLIAVCAVIASAMV</sequence>
<evidence type="ECO:0000313" key="2">
    <source>
        <dbReference type="EMBL" id="VUD74100.1"/>
    </source>
</evidence>